<proteinExistence type="predicted"/>
<protein>
    <submittedName>
        <fullName evidence="1">Uncharacterized protein</fullName>
    </submittedName>
</protein>
<dbReference type="EMBL" id="JACEIK010003486">
    <property type="protein sequence ID" value="MCD9641895.1"/>
    <property type="molecule type" value="Genomic_DNA"/>
</dbReference>
<gene>
    <name evidence="1" type="ORF">HAX54_028377</name>
</gene>
<dbReference type="Proteomes" id="UP000823775">
    <property type="component" value="Unassembled WGS sequence"/>
</dbReference>
<keyword evidence="2" id="KW-1185">Reference proteome</keyword>
<evidence type="ECO:0000313" key="1">
    <source>
        <dbReference type="EMBL" id="MCD9641895.1"/>
    </source>
</evidence>
<comment type="caution">
    <text evidence="1">The sequence shown here is derived from an EMBL/GenBank/DDBJ whole genome shotgun (WGS) entry which is preliminary data.</text>
</comment>
<sequence length="111" mass="12734">MEIVEEAELLGLFIRRAYSMEKSVCNREQGSEDTDVTMEEELVPVNGLQLASETGSHSCSFKFKYLKRRKGPGWSYTEINKCMFKQTSEITQLNRLYVAFVLPIFIISPSL</sequence>
<evidence type="ECO:0000313" key="2">
    <source>
        <dbReference type="Proteomes" id="UP000823775"/>
    </source>
</evidence>
<name>A0ABS8V7A8_DATST</name>
<reference evidence="1 2" key="1">
    <citation type="journal article" date="2021" name="BMC Genomics">
        <title>Datura genome reveals duplications of psychoactive alkaloid biosynthetic genes and high mutation rate following tissue culture.</title>
        <authorList>
            <person name="Rajewski A."/>
            <person name="Carter-House D."/>
            <person name="Stajich J."/>
            <person name="Litt A."/>
        </authorList>
    </citation>
    <scope>NUCLEOTIDE SEQUENCE [LARGE SCALE GENOMIC DNA]</scope>
    <source>
        <strain evidence="1">AR-01</strain>
    </source>
</reference>
<organism evidence="1 2">
    <name type="scientific">Datura stramonium</name>
    <name type="common">Jimsonweed</name>
    <name type="synonym">Common thornapple</name>
    <dbReference type="NCBI Taxonomy" id="4076"/>
    <lineage>
        <taxon>Eukaryota</taxon>
        <taxon>Viridiplantae</taxon>
        <taxon>Streptophyta</taxon>
        <taxon>Embryophyta</taxon>
        <taxon>Tracheophyta</taxon>
        <taxon>Spermatophyta</taxon>
        <taxon>Magnoliopsida</taxon>
        <taxon>eudicotyledons</taxon>
        <taxon>Gunneridae</taxon>
        <taxon>Pentapetalae</taxon>
        <taxon>asterids</taxon>
        <taxon>lamiids</taxon>
        <taxon>Solanales</taxon>
        <taxon>Solanaceae</taxon>
        <taxon>Solanoideae</taxon>
        <taxon>Datureae</taxon>
        <taxon>Datura</taxon>
    </lineage>
</organism>
<accession>A0ABS8V7A8</accession>